<keyword evidence="6" id="KW-0489">Methyltransferase</keyword>
<proteinExistence type="inferred from homology"/>
<evidence type="ECO:0000256" key="9">
    <source>
        <dbReference type="ARBA" id="ARBA00025699"/>
    </source>
</evidence>
<dbReference type="CDD" id="cd18084">
    <property type="entry name" value="RsmE-like"/>
    <property type="match status" value="1"/>
</dbReference>
<feature type="region of interest" description="Disordered" evidence="11">
    <location>
        <begin position="24"/>
        <end position="46"/>
    </location>
</feature>
<dbReference type="Gramene" id="Solyc01g106880.3.1">
    <property type="protein sequence ID" value="Solyc01g106880.3.1"/>
    <property type="gene ID" value="Solyc01g106880.3"/>
</dbReference>
<evidence type="ECO:0000256" key="11">
    <source>
        <dbReference type="SAM" id="MobiDB-lite"/>
    </source>
</evidence>
<reference evidence="14" key="1">
    <citation type="journal article" date="2012" name="Nature">
        <title>The tomato genome sequence provides insights into fleshy fruit evolution.</title>
        <authorList>
            <consortium name="Tomato Genome Consortium"/>
        </authorList>
    </citation>
    <scope>NUCLEOTIDE SEQUENCE [LARGE SCALE GENOMIC DNA]</scope>
    <source>
        <strain evidence="14">cv. Heinz 1706</strain>
    </source>
</reference>
<dbReference type="Gene3D" id="3.40.1280.10">
    <property type="match status" value="1"/>
</dbReference>
<dbReference type="AlphaFoldDB" id="A0A3Q7ERQ0"/>
<dbReference type="InParanoid" id="A0A3Q7ERQ0"/>
<organism evidence="14">
    <name type="scientific">Solanum lycopersicum</name>
    <name type="common">Tomato</name>
    <name type="synonym">Lycopersicon esculentum</name>
    <dbReference type="NCBI Taxonomy" id="4081"/>
    <lineage>
        <taxon>Eukaryota</taxon>
        <taxon>Viridiplantae</taxon>
        <taxon>Streptophyta</taxon>
        <taxon>Embryophyta</taxon>
        <taxon>Tracheophyta</taxon>
        <taxon>Spermatophyta</taxon>
        <taxon>Magnoliopsida</taxon>
        <taxon>eudicotyledons</taxon>
        <taxon>Gunneridae</taxon>
        <taxon>Pentapetalae</taxon>
        <taxon>asterids</taxon>
        <taxon>lamiids</taxon>
        <taxon>Solanales</taxon>
        <taxon>Solanaceae</taxon>
        <taxon>Solanoideae</taxon>
        <taxon>Solaneae</taxon>
        <taxon>Solanum</taxon>
        <taxon>Solanum subgen. Lycopersicon</taxon>
    </lineage>
</organism>
<evidence type="ECO:0000256" key="4">
    <source>
        <dbReference type="ARBA" id="ARBA00022490"/>
    </source>
</evidence>
<keyword evidence="4" id="KW-0963">Cytoplasm</keyword>
<evidence type="ECO:0000259" key="12">
    <source>
        <dbReference type="Pfam" id="PF04452"/>
    </source>
</evidence>
<dbReference type="InterPro" id="IPR046886">
    <property type="entry name" value="RsmE_MTase_dom"/>
</dbReference>
<dbReference type="InterPro" id="IPR046887">
    <property type="entry name" value="RsmE_PUA-like"/>
</dbReference>
<evidence type="ECO:0000256" key="7">
    <source>
        <dbReference type="ARBA" id="ARBA00022679"/>
    </source>
</evidence>
<dbReference type="InterPro" id="IPR006700">
    <property type="entry name" value="RsmE"/>
</dbReference>
<dbReference type="SUPFAM" id="SSF75217">
    <property type="entry name" value="alpha/beta knot"/>
    <property type="match status" value="1"/>
</dbReference>
<dbReference type="NCBIfam" id="TIGR00046">
    <property type="entry name" value="RsmE family RNA methyltransferase"/>
    <property type="match status" value="1"/>
</dbReference>
<dbReference type="FunFam" id="3.40.1280.10:FF:000018">
    <property type="entry name" value="uncharacterized protein LOC106771328 isoform X2"/>
    <property type="match status" value="1"/>
</dbReference>
<evidence type="ECO:0000256" key="2">
    <source>
        <dbReference type="ARBA" id="ARBA00005528"/>
    </source>
</evidence>
<keyword evidence="8" id="KW-0949">S-adenosyl-L-methionine</keyword>
<protein>
    <recommendedName>
        <fullName evidence="3">16S rRNA (uracil(1498)-N(3))-methyltransferase</fullName>
        <ecNumber evidence="3">2.1.1.193</ecNumber>
    </recommendedName>
</protein>
<keyword evidence="15" id="KW-1185">Reference proteome</keyword>
<dbReference type="Pfam" id="PF04452">
    <property type="entry name" value="Methyltrans_RNA"/>
    <property type="match status" value="1"/>
</dbReference>
<keyword evidence="7" id="KW-0808">Transferase</keyword>
<dbReference type="GO" id="GO:0070042">
    <property type="term" value="F:rRNA (uridine-N3-)-methyltransferase activity"/>
    <property type="evidence" value="ECO:0000318"/>
    <property type="project" value="GO_Central"/>
</dbReference>
<evidence type="ECO:0000256" key="1">
    <source>
        <dbReference type="ARBA" id="ARBA00004496"/>
    </source>
</evidence>
<dbReference type="InterPro" id="IPR015947">
    <property type="entry name" value="PUA-like_sf"/>
</dbReference>
<evidence type="ECO:0000256" key="5">
    <source>
        <dbReference type="ARBA" id="ARBA00022552"/>
    </source>
</evidence>
<dbReference type="InterPro" id="IPR029028">
    <property type="entry name" value="Alpha/beta_knot_MTases"/>
</dbReference>
<evidence type="ECO:0000313" key="14">
    <source>
        <dbReference type="EnsemblPlants" id="Solyc01g106880.3.1"/>
    </source>
</evidence>
<dbReference type="OMA" id="RCITQWK"/>
<dbReference type="PaxDb" id="4081-Solyc01g106880.2.1"/>
<comment type="subcellular location">
    <subcellularLocation>
        <location evidence="1">Cytoplasm</location>
    </subcellularLocation>
</comment>
<sequence>MQASVSSPWLVNLLSRSRQTTNSLRAFSSSSSSNQSRGGLPRFYSDKLPPSKDGVVRVKGDEFWHMTRVLRLRIHDRVELFDGKGGLVEGCIQNIDQNGLDIVALENPKSVSPHNTQWHVYAAFGTLKGGRADWLVEKCTELGACSVTPLLTDRSPSISENRVDRLQRVNLAAAKQCQRLHEMVLNPPIKIGGLLPLVKNSKLSFIATAEAKPVFSALSSIKKESTGLMIIGPEGDFTERELNMILEAGATSVGLGPHRLRVETATVALLSALMLWSDNQELLKVYVHMLRGPQESGKSIIKGIQKWKDKDNDESFAFLCLASPSLHLGKASVSSFTKYF</sequence>
<keyword evidence="5" id="KW-0698">rRNA processing</keyword>
<dbReference type="SUPFAM" id="SSF88697">
    <property type="entry name" value="PUA domain-like"/>
    <property type="match status" value="1"/>
</dbReference>
<evidence type="ECO:0000313" key="15">
    <source>
        <dbReference type="Proteomes" id="UP000004994"/>
    </source>
</evidence>
<dbReference type="FunCoup" id="A0A3Q7ERQ0">
    <property type="interactions" value="49"/>
</dbReference>
<dbReference type="GO" id="GO:0070475">
    <property type="term" value="P:rRNA base methylation"/>
    <property type="evidence" value="ECO:0000318"/>
    <property type="project" value="GO_Central"/>
</dbReference>
<dbReference type="InterPro" id="IPR029026">
    <property type="entry name" value="tRNA_m1G_MTases_N"/>
</dbReference>
<accession>A0A3Q7ERQ0</accession>
<evidence type="ECO:0000256" key="10">
    <source>
        <dbReference type="ARBA" id="ARBA00047944"/>
    </source>
</evidence>
<dbReference type="PANTHER" id="PTHR30027:SF3">
    <property type="entry name" value="16S RRNA (URACIL(1498)-N(3))-METHYLTRANSFERASE"/>
    <property type="match status" value="1"/>
</dbReference>
<evidence type="ECO:0000259" key="13">
    <source>
        <dbReference type="Pfam" id="PF20260"/>
    </source>
</evidence>
<comment type="catalytic activity">
    <reaction evidence="10">
        <text>uridine(1498) in 16S rRNA + S-adenosyl-L-methionine = N(3)-methyluridine(1498) in 16S rRNA + S-adenosyl-L-homocysteine + H(+)</text>
        <dbReference type="Rhea" id="RHEA:42920"/>
        <dbReference type="Rhea" id="RHEA-COMP:10283"/>
        <dbReference type="Rhea" id="RHEA-COMP:10284"/>
        <dbReference type="ChEBI" id="CHEBI:15378"/>
        <dbReference type="ChEBI" id="CHEBI:57856"/>
        <dbReference type="ChEBI" id="CHEBI:59789"/>
        <dbReference type="ChEBI" id="CHEBI:65315"/>
        <dbReference type="ChEBI" id="CHEBI:74502"/>
        <dbReference type="EC" id="2.1.1.193"/>
    </reaction>
</comment>
<dbReference type="GO" id="GO:0005737">
    <property type="term" value="C:cytoplasm"/>
    <property type="evidence" value="ECO:0007669"/>
    <property type="project" value="UniProtKB-SubCell"/>
</dbReference>
<dbReference type="EnsemblPlants" id="Solyc01g106880.3.1">
    <property type="protein sequence ID" value="Solyc01g106880.3.1"/>
    <property type="gene ID" value="Solyc01g106880.3"/>
</dbReference>
<dbReference type="Pfam" id="PF20260">
    <property type="entry name" value="PUA_4"/>
    <property type="match status" value="1"/>
</dbReference>
<dbReference type="STRING" id="4081.A0A3Q7ERQ0"/>
<evidence type="ECO:0000256" key="3">
    <source>
        <dbReference type="ARBA" id="ARBA00012328"/>
    </source>
</evidence>
<comment type="similarity">
    <text evidence="2">Belongs to the RNA methyltransferase RsmE family.</text>
</comment>
<feature type="domain" description="Ribosomal RNA small subunit methyltransferase E PUA-like" evidence="13">
    <location>
        <begin position="59"/>
        <end position="103"/>
    </location>
</feature>
<feature type="domain" description="Ribosomal RNA small subunit methyltransferase E methyltransferase" evidence="12">
    <location>
        <begin position="118"/>
        <end position="274"/>
    </location>
</feature>
<name>A0A3Q7ERQ0_SOLLC</name>
<reference evidence="14" key="2">
    <citation type="submission" date="2019-01" db="UniProtKB">
        <authorList>
            <consortium name="EnsemblPlants"/>
        </authorList>
    </citation>
    <scope>IDENTIFICATION</scope>
    <source>
        <strain evidence="14">cv. Heinz 1706</strain>
    </source>
</reference>
<dbReference type="PANTHER" id="PTHR30027">
    <property type="entry name" value="RIBOSOMAL RNA SMALL SUBUNIT METHYLTRANSFERASE E"/>
    <property type="match status" value="1"/>
</dbReference>
<comment type="function">
    <text evidence="9">Specifically methylates the N3 position of the uracil ring of uridine 1498 (m3U1498) in 16S rRNA. Acts on the fully assembled 30S ribosomal subunit.</text>
</comment>
<evidence type="ECO:0000256" key="6">
    <source>
        <dbReference type="ARBA" id="ARBA00022603"/>
    </source>
</evidence>
<dbReference type="Proteomes" id="UP000004994">
    <property type="component" value="Chromosome 1"/>
</dbReference>
<evidence type="ECO:0000256" key="8">
    <source>
        <dbReference type="ARBA" id="ARBA00022691"/>
    </source>
</evidence>
<dbReference type="EC" id="2.1.1.193" evidence="3"/>